<comment type="similarity">
    <text evidence="1 4">Belongs to the glycerate kinase type-1 family.</text>
</comment>
<evidence type="ECO:0000313" key="6">
    <source>
        <dbReference type="Proteomes" id="UP000255469"/>
    </source>
</evidence>
<evidence type="ECO:0000256" key="4">
    <source>
        <dbReference type="PIRNR" id="PIRNR006078"/>
    </source>
</evidence>
<sequence>MKRVVLAIDSFKGCLSSVEAEAAAEAGVREHWRDTEVVRIPVTDGGDGMLGVFSQLLDCKEITVGCHDALMRPIRAAYGVSADGTVILETASACGISLLRKQELNPLHTTTYGVGELFADAFRRGFRRFVVGLGGSATCDCGLGMLAALKDAFGAGWHDRLPQNLDITLASDVDNPLLGEQGAAAVFAPQKGATPQMAASLERRARTFARMAAAHLGHDCSWDRGAGAAGGLGYAFLQFMDAKAKSGADILLETAGFDKIVDGADLIVTGEGSADEQTLMGKISGRVLEYGIRKRVPVMLIAGRVSGAEALLHAGFTYVKCITPLGMPLEEAMRPAVAKENIRKALAEEDLP</sequence>
<accession>A0A379E3K1</accession>
<proteinExistence type="inferred from homology"/>
<dbReference type="AlphaFoldDB" id="A0A379E3K1"/>
<dbReference type="GO" id="GO:0008887">
    <property type="term" value="F:glycerate kinase activity"/>
    <property type="evidence" value="ECO:0007669"/>
    <property type="project" value="UniProtKB-UniRule"/>
</dbReference>
<dbReference type="Pfam" id="PF02595">
    <property type="entry name" value="Gly_kinase"/>
    <property type="match status" value="2"/>
</dbReference>
<dbReference type="PANTHER" id="PTHR21599">
    <property type="entry name" value="GLYCERATE KINASE"/>
    <property type="match status" value="1"/>
</dbReference>
<dbReference type="PIRSF" id="PIRSF006078">
    <property type="entry name" value="GlxK"/>
    <property type="match status" value="1"/>
</dbReference>
<evidence type="ECO:0000256" key="2">
    <source>
        <dbReference type="ARBA" id="ARBA00022679"/>
    </source>
</evidence>
<protein>
    <submittedName>
        <fullName evidence="5">Glycerate kinase</fullName>
        <ecNumber evidence="5">2.7.1.31</ecNumber>
    </submittedName>
</protein>
<dbReference type="InterPro" id="IPR004381">
    <property type="entry name" value="Glycerate_kinase"/>
</dbReference>
<dbReference type="PANTHER" id="PTHR21599:SF0">
    <property type="entry name" value="GLYCERATE KINASE"/>
    <property type="match status" value="1"/>
</dbReference>
<dbReference type="EMBL" id="UGTM01000001">
    <property type="protein sequence ID" value="SUB87307.1"/>
    <property type="molecule type" value="Genomic_DNA"/>
</dbReference>
<evidence type="ECO:0000256" key="1">
    <source>
        <dbReference type="ARBA" id="ARBA00006284"/>
    </source>
</evidence>
<evidence type="ECO:0000313" key="5">
    <source>
        <dbReference type="EMBL" id="SUB87307.1"/>
    </source>
</evidence>
<dbReference type="EC" id="2.7.1.31" evidence="5"/>
<dbReference type="SUPFAM" id="SSF110738">
    <property type="entry name" value="Glycerate kinase I"/>
    <property type="match status" value="1"/>
</dbReference>
<keyword evidence="3 4" id="KW-0418">Kinase</keyword>
<dbReference type="GO" id="GO:0031388">
    <property type="term" value="P:organic acid phosphorylation"/>
    <property type="evidence" value="ECO:0007669"/>
    <property type="project" value="UniProtKB-UniRule"/>
</dbReference>
<dbReference type="Gene3D" id="3.90.1510.10">
    <property type="entry name" value="Glycerate kinase, domain 2"/>
    <property type="match status" value="2"/>
</dbReference>
<keyword evidence="2 4" id="KW-0808">Transferase</keyword>
<dbReference type="RefSeq" id="WP_004353343.1">
    <property type="nucleotide sequence ID" value="NZ_UGTM01000001.1"/>
</dbReference>
<dbReference type="InterPro" id="IPR018193">
    <property type="entry name" value="Glyc_kinase_flavodox-like_fold"/>
</dbReference>
<gene>
    <name evidence="5" type="primary">glxK</name>
    <name evidence="5" type="ORF">NCTC13067_00972</name>
</gene>
<dbReference type="InterPro" id="IPR018197">
    <property type="entry name" value="Glycerate_kinase_RE-like"/>
</dbReference>
<reference evidence="5 6" key="1">
    <citation type="submission" date="2018-06" db="EMBL/GenBank/DDBJ databases">
        <authorList>
            <consortium name="Pathogen Informatics"/>
            <person name="Doyle S."/>
        </authorList>
    </citation>
    <scope>NUCLEOTIDE SEQUENCE [LARGE SCALE GENOMIC DNA]</scope>
    <source>
        <strain evidence="5 6">NCTC13067</strain>
    </source>
</reference>
<evidence type="ECO:0000256" key="3">
    <source>
        <dbReference type="ARBA" id="ARBA00022777"/>
    </source>
</evidence>
<name>A0A379E3K1_9BACT</name>
<dbReference type="Gene3D" id="3.40.50.10350">
    <property type="entry name" value="Glycerate kinase, domain 1"/>
    <property type="match status" value="1"/>
</dbReference>
<dbReference type="InterPro" id="IPR036129">
    <property type="entry name" value="Glycerate_kinase_sf"/>
</dbReference>
<organism evidence="5 6">
    <name type="scientific">Prevotella denticola</name>
    <dbReference type="NCBI Taxonomy" id="28129"/>
    <lineage>
        <taxon>Bacteria</taxon>
        <taxon>Pseudomonadati</taxon>
        <taxon>Bacteroidota</taxon>
        <taxon>Bacteroidia</taxon>
        <taxon>Bacteroidales</taxon>
        <taxon>Prevotellaceae</taxon>
        <taxon>Prevotella</taxon>
    </lineage>
</organism>
<dbReference type="Proteomes" id="UP000255469">
    <property type="component" value="Unassembled WGS sequence"/>
</dbReference>